<evidence type="ECO:0000256" key="4">
    <source>
        <dbReference type="ARBA" id="ARBA00023002"/>
    </source>
</evidence>
<dbReference type="GO" id="GO:0005739">
    <property type="term" value="C:mitochondrion"/>
    <property type="evidence" value="ECO:0007669"/>
    <property type="project" value="TreeGrafter"/>
</dbReference>
<dbReference type="AlphaFoldDB" id="A0A7R8UU66"/>
<dbReference type="InterPro" id="IPR015955">
    <property type="entry name" value="Lactate_DH/Glyco_Ohase_4_C"/>
</dbReference>
<dbReference type="Pfam" id="PF02866">
    <property type="entry name" value="Ldh_1_C"/>
    <property type="match status" value="1"/>
</dbReference>
<dbReference type="OrthoDB" id="755699at2759"/>
<dbReference type="InterPro" id="IPR001236">
    <property type="entry name" value="Lactate/malate_DH_N"/>
</dbReference>
<protein>
    <recommendedName>
        <fullName evidence="2">Malate dehydrogenase, mitochondrial</fullName>
        <ecNumber evidence="1">1.1.1.37</ecNumber>
    </recommendedName>
</protein>
<feature type="domain" description="Lactate/malate dehydrogenase N-terminal" evidence="7">
    <location>
        <begin position="2"/>
        <end position="101"/>
    </location>
</feature>
<keyword evidence="3" id="KW-0816">Tricarboxylic acid cycle</keyword>
<dbReference type="GO" id="GO:0030060">
    <property type="term" value="F:L-malate dehydrogenase (NAD+) activity"/>
    <property type="evidence" value="ECO:0007669"/>
    <property type="project" value="UniProtKB-EC"/>
</dbReference>
<dbReference type="PANTHER" id="PTHR11540:SF16">
    <property type="entry name" value="MALATE DEHYDROGENASE, MITOCHONDRIAL"/>
    <property type="match status" value="1"/>
</dbReference>
<keyword evidence="5" id="KW-0520">NAD</keyword>
<dbReference type="SUPFAM" id="SSF56327">
    <property type="entry name" value="LDH C-terminal domain-like"/>
    <property type="match status" value="1"/>
</dbReference>
<dbReference type="Proteomes" id="UP000594454">
    <property type="component" value="Chromosome 3"/>
</dbReference>
<evidence type="ECO:0000313" key="10">
    <source>
        <dbReference type="Proteomes" id="UP000594454"/>
    </source>
</evidence>
<evidence type="ECO:0000256" key="1">
    <source>
        <dbReference type="ARBA" id="ARBA00012995"/>
    </source>
</evidence>
<dbReference type="PANTHER" id="PTHR11540">
    <property type="entry name" value="MALATE AND LACTATE DEHYDROGENASE"/>
    <property type="match status" value="1"/>
</dbReference>
<dbReference type="EC" id="1.1.1.37" evidence="1"/>
<sequence length="297" mass="32960">MELALHDISPNLSNITRQLNCISTRNTVEGFLGPMRMRAALKDADIVIVLVRARHYSKTSNSDSFEQNFPIIATIVKTCIEVSPQAILAIGTNPLNCVIPAVEEIYKNFDIWYANKIIGITAADSMQACSVYADMYSLDPNDVFVPITGGTTVDTILPLFSQSRPAPHKTFSREEAEKLTSLFLESKSQEGVSELSSAFAIYCFIESLVRALNGEKDIVECAFVASSANPPLKYTTSLIDLTEEGVANVYGLPTSISRYERKQLQTAMNNLQRDITMVEKYLTTANYQIKDTKLKFV</sequence>
<evidence type="ECO:0000256" key="5">
    <source>
        <dbReference type="ARBA" id="ARBA00023027"/>
    </source>
</evidence>
<dbReference type="InterPro" id="IPR036291">
    <property type="entry name" value="NAD(P)-bd_dom_sf"/>
</dbReference>
<proteinExistence type="inferred from homology"/>
<gene>
    <name evidence="9" type="ORF">HERILL_LOCUS8834</name>
</gene>
<reference evidence="9 10" key="1">
    <citation type="submission" date="2020-11" db="EMBL/GenBank/DDBJ databases">
        <authorList>
            <person name="Wallbank WR R."/>
            <person name="Pardo Diaz C."/>
            <person name="Kozak K."/>
            <person name="Martin S."/>
            <person name="Jiggins C."/>
            <person name="Moest M."/>
            <person name="Warren A I."/>
            <person name="Generalovic N T."/>
            <person name="Byers J.R.P. K."/>
            <person name="Montejo-Kovacevich G."/>
            <person name="Yen C E."/>
        </authorList>
    </citation>
    <scope>NUCLEOTIDE SEQUENCE [LARGE SCALE GENOMIC DNA]</scope>
</reference>
<evidence type="ECO:0000256" key="3">
    <source>
        <dbReference type="ARBA" id="ARBA00022532"/>
    </source>
</evidence>
<dbReference type="Gene3D" id="3.90.110.10">
    <property type="entry name" value="Lactate dehydrogenase/glycoside hydrolase, family 4, C-terminal"/>
    <property type="match status" value="1"/>
</dbReference>
<evidence type="ECO:0000313" key="9">
    <source>
        <dbReference type="EMBL" id="CAD7086033.1"/>
    </source>
</evidence>
<comment type="similarity">
    <text evidence="6">Belongs to the LDH/MDH superfamily.</text>
</comment>
<keyword evidence="10" id="KW-1185">Reference proteome</keyword>
<dbReference type="InParanoid" id="A0A7R8UU66"/>
<organism evidence="9 10">
    <name type="scientific">Hermetia illucens</name>
    <name type="common">Black soldier fly</name>
    <dbReference type="NCBI Taxonomy" id="343691"/>
    <lineage>
        <taxon>Eukaryota</taxon>
        <taxon>Metazoa</taxon>
        <taxon>Ecdysozoa</taxon>
        <taxon>Arthropoda</taxon>
        <taxon>Hexapoda</taxon>
        <taxon>Insecta</taxon>
        <taxon>Pterygota</taxon>
        <taxon>Neoptera</taxon>
        <taxon>Endopterygota</taxon>
        <taxon>Diptera</taxon>
        <taxon>Brachycera</taxon>
        <taxon>Stratiomyomorpha</taxon>
        <taxon>Stratiomyidae</taxon>
        <taxon>Hermetiinae</taxon>
        <taxon>Hermetia</taxon>
    </lineage>
</organism>
<feature type="domain" description="Lactate/malate dehydrogenase C-terminal" evidence="8">
    <location>
        <begin position="124"/>
        <end position="279"/>
    </location>
</feature>
<dbReference type="EMBL" id="LR899011">
    <property type="protein sequence ID" value="CAD7086033.1"/>
    <property type="molecule type" value="Genomic_DNA"/>
</dbReference>
<evidence type="ECO:0000256" key="2">
    <source>
        <dbReference type="ARBA" id="ARBA00016075"/>
    </source>
</evidence>
<evidence type="ECO:0000259" key="7">
    <source>
        <dbReference type="Pfam" id="PF00056"/>
    </source>
</evidence>
<dbReference type="Pfam" id="PF00056">
    <property type="entry name" value="Ldh_1_N"/>
    <property type="match status" value="1"/>
</dbReference>
<dbReference type="Gene3D" id="3.40.50.720">
    <property type="entry name" value="NAD(P)-binding Rossmann-like Domain"/>
    <property type="match status" value="1"/>
</dbReference>
<keyword evidence="4 6" id="KW-0560">Oxidoreductase</keyword>
<accession>A0A7R8UU66</accession>
<name>A0A7R8UU66_HERIL</name>
<dbReference type="GO" id="GO:0006099">
    <property type="term" value="P:tricarboxylic acid cycle"/>
    <property type="evidence" value="ECO:0007669"/>
    <property type="project" value="UniProtKB-KW"/>
</dbReference>
<dbReference type="SUPFAM" id="SSF51735">
    <property type="entry name" value="NAD(P)-binding Rossmann-fold domains"/>
    <property type="match status" value="1"/>
</dbReference>
<evidence type="ECO:0000259" key="8">
    <source>
        <dbReference type="Pfam" id="PF02866"/>
    </source>
</evidence>
<dbReference type="InterPro" id="IPR022383">
    <property type="entry name" value="Lactate/malate_DH_C"/>
</dbReference>
<evidence type="ECO:0000256" key="6">
    <source>
        <dbReference type="RuleBase" id="RU003369"/>
    </source>
</evidence>